<dbReference type="EMBL" id="JABEPP010000003">
    <property type="protein sequence ID" value="NNM73465.1"/>
    <property type="molecule type" value="Genomic_DNA"/>
</dbReference>
<dbReference type="AlphaFoldDB" id="A0A849IB30"/>
<evidence type="ECO:0000256" key="3">
    <source>
        <dbReference type="ARBA" id="ARBA00022692"/>
    </source>
</evidence>
<proteinExistence type="predicted"/>
<dbReference type="Pfam" id="PF01895">
    <property type="entry name" value="PhoU"/>
    <property type="match status" value="1"/>
</dbReference>
<feature type="transmembrane region" description="Helical" evidence="7">
    <location>
        <begin position="175"/>
        <end position="199"/>
    </location>
</feature>
<evidence type="ECO:0000256" key="5">
    <source>
        <dbReference type="ARBA" id="ARBA00023136"/>
    </source>
</evidence>
<evidence type="ECO:0000259" key="8">
    <source>
        <dbReference type="Pfam" id="PF01895"/>
    </source>
</evidence>
<dbReference type="InterPro" id="IPR003841">
    <property type="entry name" value="Na/Pi_transpt"/>
</dbReference>
<keyword evidence="3 7" id="KW-0812">Transmembrane</keyword>
<evidence type="ECO:0000313" key="9">
    <source>
        <dbReference type="EMBL" id="NNM73465.1"/>
    </source>
</evidence>
<dbReference type="PANTHER" id="PTHR10010:SF46">
    <property type="entry name" value="SODIUM-DEPENDENT PHOSPHATE TRANSPORT PROTEIN 2B"/>
    <property type="match status" value="1"/>
</dbReference>
<accession>A0A849IB30</accession>
<reference evidence="9 10" key="1">
    <citation type="submission" date="2020-04" db="EMBL/GenBank/DDBJ databases">
        <title>Enterovirga sp. isolate from soil.</title>
        <authorList>
            <person name="Chea S."/>
            <person name="Kim D.-U."/>
        </authorList>
    </citation>
    <scope>NUCLEOTIDE SEQUENCE [LARGE SCALE GENOMIC DNA]</scope>
    <source>
        <strain evidence="9 10">DB1703</strain>
    </source>
</reference>
<dbReference type="Pfam" id="PF02690">
    <property type="entry name" value="Na_Pi_cotrans"/>
    <property type="match status" value="2"/>
</dbReference>
<dbReference type="NCBIfam" id="TIGR00704">
    <property type="entry name" value="NaPi_cotrn_rel"/>
    <property type="match status" value="1"/>
</dbReference>
<feature type="transmembrane region" description="Helical" evidence="7">
    <location>
        <begin position="133"/>
        <end position="155"/>
    </location>
</feature>
<dbReference type="GO" id="GO:0005436">
    <property type="term" value="F:sodium:phosphate symporter activity"/>
    <property type="evidence" value="ECO:0007669"/>
    <property type="project" value="InterPro"/>
</dbReference>
<dbReference type="GO" id="GO:0005886">
    <property type="term" value="C:plasma membrane"/>
    <property type="evidence" value="ECO:0007669"/>
    <property type="project" value="UniProtKB-SubCell"/>
</dbReference>
<feature type="transmembrane region" description="Helical" evidence="7">
    <location>
        <begin position="98"/>
        <end position="121"/>
    </location>
</feature>
<dbReference type="InterPro" id="IPR026022">
    <property type="entry name" value="PhoU_dom"/>
</dbReference>
<evidence type="ECO:0000313" key="10">
    <source>
        <dbReference type="Proteomes" id="UP000564885"/>
    </source>
</evidence>
<feature type="transmembrane region" description="Helical" evidence="7">
    <location>
        <begin position="251"/>
        <end position="272"/>
    </location>
</feature>
<evidence type="ECO:0000256" key="6">
    <source>
        <dbReference type="SAM" id="Coils"/>
    </source>
</evidence>
<dbReference type="PANTHER" id="PTHR10010">
    <property type="entry name" value="SOLUTE CARRIER FAMILY 34 SODIUM PHOSPHATE , MEMBER 2-RELATED"/>
    <property type="match status" value="1"/>
</dbReference>
<keyword evidence="5 7" id="KW-0472">Membrane</keyword>
<feature type="domain" description="PhoU" evidence="8">
    <location>
        <begin position="344"/>
        <end position="425"/>
    </location>
</feature>
<evidence type="ECO:0000256" key="2">
    <source>
        <dbReference type="ARBA" id="ARBA00022475"/>
    </source>
</evidence>
<dbReference type="SUPFAM" id="SSF109755">
    <property type="entry name" value="PhoU-like"/>
    <property type="match status" value="1"/>
</dbReference>
<gene>
    <name evidence="9" type="ORF">HJG44_13840</name>
</gene>
<comment type="caution">
    <text evidence="9">The sequence shown here is derived from an EMBL/GenBank/DDBJ whole genome shotgun (WGS) entry which is preliminary data.</text>
</comment>
<keyword evidence="4 7" id="KW-1133">Transmembrane helix</keyword>
<feature type="transmembrane region" description="Helical" evidence="7">
    <location>
        <begin position="39"/>
        <end position="61"/>
    </location>
</feature>
<comment type="subcellular location">
    <subcellularLocation>
        <location evidence="1">Cell membrane</location>
        <topology evidence="1">Multi-pass membrane protein</topology>
    </subcellularLocation>
</comment>
<dbReference type="InterPro" id="IPR038078">
    <property type="entry name" value="PhoU-like_sf"/>
</dbReference>
<dbReference type="NCBIfam" id="NF037997">
    <property type="entry name" value="Na_Pi_symport"/>
    <property type="match status" value="1"/>
</dbReference>
<dbReference type="Gene3D" id="1.20.58.220">
    <property type="entry name" value="Phosphate transport system protein phou homolog 2, domain 2"/>
    <property type="match status" value="1"/>
</dbReference>
<feature type="coiled-coil region" evidence="6">
    <location>
        <begin position="439"/>
        <end position="466"/>
    </location>
</feature>
<protein>
    <submittedName>
        <fullName evidence="9">Na/Pi cotransporter family protein</fullName>
    </submittedName>
</protein>
<keyword evidence="10" id="KW-1185">Reference proteome</keyword>
<name>A0A849IB30_9HYPH</name>
<keyword evidence="6" id="KW-0175">Coiled coil</keyword>
<organism evidence="9 10">
    <name type="scientific">Enterovirga aerilata</name>
    <dbReference type="NCBI Taxonomy" id="2730920"/>
    <lineage>
        <taxon>Bacteria</taxon>
        <taxon>Pseudomonadati</taxon>
        <taxon>Pseudomonadota</taxon>
        <taxon>Alphaproteobacteria</taxon>
        <taxon>Hyphomicrobiales</taxon>
        <taxon>Methylobacteriaceae</taxon>
        <taxon>Enterovirga</taxon>
    </lineage>
</organism>
<dbReference type="Proteomes" id="UP000564885">
    <property type="component" value="Unassembled WGS sequence"/>
</dbReference>
<dbReference type="GO" id="GO:0044341">
    <property type="term" value="P:sodium-dependent phosphate transport"/>
    <property type="evidence" value="ECO:0007669"/>
    <property type="project" value="InterPro"/>
</dbReference>
<sequence length="561" mass="59652">MGATLTLLDLAGMVALLLWGVHMVQSGIQRAYGPDLRRMLGSALGSRFRAVLAGIGVTAALQSSTATGLMASSFAAGGFVDLVPALAVMLGANIGTTLIVQVLSFDVVRIAPLFVLAGVIMFRRGGSTRARDLGRVAIGLGLMLLALAGLLEILTPYEDSPPLRSMLGMVVTDPFVAIMLAALVTWVAHSSVAVVLLVMSLADKGIVPFEAAMALVIGANVGSALNPLLEGSSGSDPAGRRVAVGNMINRLVGLAVVVPLLGVIGPAILRYQPDLGRAVADFHTAFNLVLAVLFLPLLGPLARLLKRWFPTRVDAADPGQPEHLDQGALETPPIALGLATREALRMVDVLETMLKGASDALDRGDRARIGETRRMDDVLDRLNAAIKAYVMALDVDSMTRADRRRAAAILRFSINLEHAGDIIEKNVMALAAKRLKRGLQLSRQDREEMRALIDRLEANLRAAASVFVTEDARAARILADEKAAFRDLEAKAMAAHFGQLRGTGIAPAETSPLHLDLLRDLKRVNDHLVAGAAYPVLQGQGELLSSRVREPARDAPDEDPE</sequence>
<keyword evidence="2" id="KW-1003">Cell membrane</keyword>
<dbReference type="RefSeq" id="WP_171218910.1">
    <property type="nucleotide sequence ID" value="NZ_JABEPP010000003.1"/>
</dbReference>
<evidence type="ECO:0000256" key="1">
    <source>
        <dbReference type="ARBA" id="ARBA00004651"/>
    </source>
</evidence>
<feature type="transmembrane region" description="Helical" evidence="7">
    <location>
        <begin position="284"/>
        <end position="302"/>
    </location>
</feature>
<evidence type="ECO:0000256" key="4">
    <source>
        <dbReference type="ARBA" id="ARBA00022989"/>
    </source>
</evidence>
<dbReference type="InterPro" id="IPR004633">
    <property type="entry name" value="NaPi_cotrn-rel/YqeW-like"/>
</dbReference>
<evidence type="ECO:0000256" key="7">
    <source>
        <dbReference type="SAM" id="Phobius"/>
    </source>
</evidence>